<sequence length="264" mass="29955">MPVHYKDEGSGIPLVLLHGTASSLHTWQGWTEELKGNFRVIRPDLPAFGLTGPTPEGVYTIEFYTRFLKQFLDSLEVKHCYLAGNSLGGGIAWSFVVEYPEYVNKLILLDASGYPVESPPFIFTLARVPVVSHLLRHITPKFIVESNVEAVYFDDDKVTDALVERYYELTLREGNRQAFIDRARSGGNSYSTEDVGKIDVPTLIMWGRHDEWIPVEDAYRFEEDIPESYLKIYENAGHVPMEEIPEQTAGDARAFLLNPDLPKQ</sequence>
<dbReference type="SUPFAM" id="SSF53474">
    <property type="entry name" value="alpha/beta-Hydrolases"/>
    <property type="match status" value="1"/>
</dbReference>
<organism evidence="2 3">
    <name type="scientific">Fulvivirga kasyanovii</name>
    <dbReference type="NCBI Taxonomy" id="396812"/>
    <lineage>
        <taxon>Bacteria</taxon>
        <taxon>Pseudomonadati</taxon>
        <taxon>Bacteroidota</taxon>
        <taxon>Cytophagia</taxon>
        <taxon>Cytophagales</taxon>
        <taxon>Fulvivirgaceae</taxon>
        <taxon>Fulvivirga</taxon>
    </lineage>
</organism>
<dbReference type="Gene3D" id="3.40.50.1820">
    <property type="entry name" value="alpha/beta hydrolase"/>
    <property type="match status" value="1"/>
</dbReference>
<dbReference type="PANTHER" id="PTHR46438">
    <property type="entry name" value="ALPHA/BETA-HYDROLASES SUPERFAMILY PROTEIN"/>
    <property type="match status" value="1"/>
</dbReference>
<protein>
    <submittedName>
        <fullName evidence="2">Alpha/beta hydrolase</fullName>
    </submittedName>
</protein>
<dbReference type="EMBL" id="SMLW01000484">
    <property type="protein sequence ID" value="MTI25098.1"/>
    <property type="molecule type" value="Genomic_DNA"/>
</dbReference>
<keyword evidence="2" id="KW-0378">Hydrolase</keyword>
<feature type="domain" description="AB hydrolase-1" evidence="1">
    <location>
        <begin position="13"/>
        <end position="243"/>
    </location>
</feature>
<name>A0ABW9RP39_9BACT</name>
<dbReference type="Pfam" id="PF00561">
    <property type="entry name" value="Abhydrolase_1"/>
    <property type="match status" value="1"/>
</dbReference>
<dbReference type="GO" id="GO:0016787">
    <property type="term" value="F:hydrolase activity"/>
    <property type="evidence" value="ECO:0007669"/>
    <property type="project" value="UniProtKB-KW"/>
</dbReference>
<proteinExistence type="predicted"/>
<comment type="caution">
    <text evidence="2">The sequence shown here is derived from an EMBL/GenBank/DDBJ whole genome shotgun (WGS) entry which is preliminary data.</text>
</comment>
<reference evidence="2 3" key="1">
    <citation type="submission" date="2019-02" db="EMBL/GenBank/DDBJ databases">
        <authorList>
            <person name="Goldberg S.R."/>
            <person name="Haltli B.A."/>
            <person name="Correa H."/>
            <person name="Russell K.G."/>
        </authorList>
    </citation>
    <scope>NUCLEOTIDE SEQUENCE [LARGE SCALE GENOMIC DNA]</scope>
    <source>
        <strain evidence="2 3">JCM 16186</strain>
    </source>
</reference>
<evidence type="ECO:0000313" key="3">
    <source>
        <dbReference type="Proteomes" id="UP000798808"/>
    </source>
</evidence>
<dbReference type="RefSeq" id="WP_155171133.1">
    <property type="nucleotide sequence ID" value="NZ_BAAAFL010000053.1"/>
</dbReference>
<keyword evidence="3" id="KW-1185">Reference proteome</keyword>
<dbReference type="Proteomes" id="UP000798808">
    <property type="component" value="Unassembled WGS sequence"/>
</dbReference>
<dbReference type="PRINTS" id="PR00111">
    <property type="entry name" value="ABHYDROLASE"/>
</dbReference>
<dbReference type="PANTHER" id="PTHR46438:SF11">
    <property type="entry name" value="LIPASE-RELATED"/>
    <property type="match status" value="1"/>
</dbReference>
<dbReference type="InterPro" id="IPR029058">
    <property type="entry name" value="AB_hydrolase_fold"/>
</dbReference>
<evidence type="ECO:0000313" key="2">
    <source>
        <dbReference type="EMBL" id="MTI25098.1"/>
    </source>
</evidence>
<evidence type="ECO:0000259" key="1">
    <source>
        <dbReference type="Pfam" id="PF00561"/>
    </source>
</evidence>
<gene>
    <name evidence="2" type="ORF">E1163_09110</name>
</gene>
<dbReference type="InterPro" id="IPR000073">
    <property type="entry name" value="AB_hydrolase_1"/>
</dbReference>
<accession>A0ABW9RP39</accession>